<keyword evidence="5" id="KW-0170">Cobalt</keyword>
<keyword evidence="8" id="KW-1185">Reference proteome</keyword>
<dbReference type="GO" id="GO:0008777">
    <property type="term" value="F:acetylornithine deacetylase activity"/>
    <property type="evidence" value="ECO:0007669"/>
    <property type="project" value="TreeGrafter"/>
</dbReference>
<evidence type="ECO:0000256" key="5">
    <source>
        <dbReference type="ARBA" id="ARBA00023285"/>
    </source>
</evidence>
<dbReference type="Proteomes" id="UP000636949">
    <property type="component" value="Unassembled WGS sequence"/>
</dbReference>
<dbReference type="SUPFAM" id="SSF53187">
    <property type="entry name" value="Zn-dependent exopeptidases"/>
    <property type="match status" value="1"/>
</dbReference>
<feature type="domain" description="Peptidase M20 dimerisation" evidence="6">
    <location>
        <begin position="180"/>
        <end position="281"/>
    </location>
</feature>
<dbReference type="PANTHER" id="PTHR43808">
    <property type="entry name" value="ACETYLORNITHINE DEACETYLASE"/>
    <property type="match status" value="1"/>
</dbReference>
<evidence type="ECO:0000256" key="3">
    <source>
        <dbReference type="ARBA" id="ARBA00022801"/>
    </source>
</evidence>
<dbReference type="InterPro" id="IPR002933">
    <property type="entry name" value="Peptidase_M20"/>
</dbReference>
<protein>
    <submittedName>
        <fullName evidence="7">Acetylornithine deacetylase</fullName>
    </submittedName>
</protein>
<dbReference type="InterPro" id="IPR011650">
    <property type="entry name" value="Peptidase_M20_dimer"/>
</dbReference>
<dbReference type="Gene3D" id="3.40.630.10">
    <property type="entry name" value="Zn peptidases"/>
    <property type="match status" value="1"/>
</dbReference>
<keyword evidence="3" id="KW-0378">Hydrolase</keyword>
<accession>A0A8J3E8R4</accession>
<evidence type="ECO:0000256" key="2">
    <source>
        <dbReference type="ARBA" id="ARBA00022723"/>
    </source>
</evidence>
<reference evidence="7" key="1">
    <citation type="journal article" date="2014" name="Int. J. Syst. Evol. Microbiol.">
        <title>Complete genome sequence of Corynebacterium casei LMG S-19264T (=DSM 44701T), isolated from a smear-ripened cheese.</title>
        <authorList>
            <consortium name="US DOE Joint Genome Institute (JGI-PGF)"/>
            <person name="Walter F."/>
            <person name="Albersmeier A."/>
            <person name="Kalinowski J."/>
            <person name="Ruckert C."/>
        </authorList>
    </citation>
    <scope>NUCLEOTIDE SEQUENCE</scope>
    <source>
        <strain evidence="7">CGMCC 1.15758</strain>
    </source>
</reference>
<evidence type="ECO:0000313" key="7">
    <source>
        <dbReference type="EMBL" id="GGF95920.1"/>
    </source>
</evidence>
<dbReference type="SUPFAM" id="SSF55031">
    <property type="entry name" value="Bacterial exopeptidase dimerisation domain"/>
    <property type="match status" value="1"/>
</dbReference>
<keyword evidence="2" id="KW-0479">Metal-binding</keyword>
<keyword evidence="4" id="KW-0862">Zinc</keyword>
<comment type="caution">
    <text evidence="7">The sequence shown here is derived from an EMBL/GenBank/DDBJ whole genome shotgun (WGS) entry which is preliminary data.</text>
</comment>
<dbReference type="Pfam" id="PF01546">
    <property type="entry name" value="Peptidase_M20"/>
    <property type="match status" value="1"/>
</dbReference>
<dbReference type="EMBL" id="BMJS01000009">
    <property type="protein sequence ID" value="GGF95920.1"/>
    <property type="molecule type" value="Genomic_DNA"/>
</dbReference>
<dbReference type="AlphaFoldDB" id="A0A8J3E8R4"/>
<dbReference type="InterPro" id="IPR001261">
    <property type="entry name" value="ArgE/DapE_CS"/>
</dbReference>
<dbReference type="RefSeq" id="WP_224742299.1">
    <property type="nucleotide sequence ID" value="NZ_BMJS01000009.1"/>
</dbReference>
<dbReference type="PROSITE" id="PS00758">
    <property type="entry name" value="ARGE_DAPE_CPG2_1"/>
    <property type="match status" value="1"/>
</dbReference>
<comment type="cofactor">
    <cofactor evidence="1">
        <name>Zn(2+)</name>
        <dbReference type="ChEBI" id="CHEBI:29105"/>
    </cofactor>
</comment>
<gene>
    <name evidence="7" type="ORF">GCM10010995_11460</name>
</gene>
<evidence type="ECO:0000313" key="8">
    <source>
        <dbReference type="Proteomes" id="UP000636949"/>
    </source>
</evidence>
<dbReference type="PANTHER" id="PTHR43808:SF31">
    <property type="entry name" value="N-ACETYL-L-CITRULLINE DEACETYLASE"/>
    <property type="match status" value="1"/>
</dbReference>
<organism evidence="7 8">
    <name type="scientific">Cysteiniphilum litorale</name>
    <dbReference type="NCBI Taxonomy" id="2056700"/>
    <lineage>
        <taxon>Bacteria</taxon>
        <taxon>Pseudomonadati</taxon>
        <taxon>Pseudomonadota</taxon>
        <taxon>Gammaproteobacteria</taxon>
        <taxon>Thiotrichales</taxon>
        <taxon>Fastidiosibacteraceae</taxon>
        <taxon>Cysteiniphilum</taxon>
    </lineage>
</organism>
<evidence type="ECO:0000256" key="1">
    <source>
        <dbReference type="ARBA" id="ARBA00001947"/>
    </source>
</evidence>
<dbReference type="GO" id="GO:0006526">
    <property type="term" value="P:L-arginine biosynthetic process"/>
    <property type="evidence" value="ECO:0007669"/>
    <property type="project" value="TreeGrafter"/>
</dbReference>
<dbReference type="InterPro" id="IPR036264">
    <property type="entry name" value="Bact_exopeptidase_dim_dom"/>
</dbReference>
<evidence type="ECO:0000259" key="6">
    <source>
        <dbReference type="Pfam" id="PF07687"/>
    </source>
</evidence>
<evidence type="ECO:0000256" key="4">
    <source>
        <dbReference type="ARBA" id="ARBA00022833"/>
    </source>
</evidence>
<dbReference type="GO" id="GO:0046872">
    <property type="term" value="F:metal ion binding"/>
    <property type="evidence" value="ECO:0007669"/>
    <property type="project" value="UniProtKB-KW"/>
</dbReference>
<dbReference type="Pfam" id="PF07687">
    <property type="entry name" value="M20_dimer"/>
    <property type="match status" value="1"/>
</dbReference>
<reference evidence="7" key="2">
    <citation type="submission" date="2020-09" db="EMBL/GenBank/DDBJ databases">
        <authorList>
            <person name="Sun Q."/>
            <person name="Zhou Y."/>
        </authorList>
    </citation>
    <scope>NUCLEOTIDE SEQUENCE</scope>
    <source>
        <strain evidence="7">CGMCC 1.15758</strain>
    </source>
</reference>
<dbReference type="Gene3D" id="3.30.70.360">
    <property type="match status" value="1"/>
</dbReference>
<name>A0A8J3E8R4_9GAMM</name>
<dbReference type="InterPro" id="IPR050072">
    <property type="entry name" value="Peptidase_M20A"/>
</dbReference>
<sequence>MINDISMHSVLIEDIAYKQAEALALLKCLIEIPSISKDEAQSAAFIQQWLFERGITSTLVGNNVCAKNKYFDDHKPSVLLISHHDTVPPSKSYTRDPYCAEIIDGKLYGLGSNDAGGALVSMIATFSYFYQRADLPFNLLFCAAAEEEISGKNGAELALTFFDAIDFAIVGEPTSMELAISEKGLMVCDCVAHGKTGHAARNEGDNAILKAVDDINWINSYQFVQTSETLGDVKMSVTMINAGVKHNVVPEKCHFVVDVRSTDAYGNEDVLQIMRQYMASEITPRSLRIKPSKTPIEHPLMQALLAKGINSYGSPTTSDQAMVNCPSVKFSPGDSKRSHSADEFIYVEQINEGIEFFITFFNELKDKPWQK</sequence>
<proteinExistence type="predicted"/>